<evidence type="ECO:0000313" key="9">
    <source>
        <dbReference type="Proteomes" id="UP000187941"/>
    </source>
</evidence>
<dbReference type="Pfam" id="PF19142">
    <property type="entry name" value="DUF5825"/>
    <property type="match status" value="1"/>
</dbReference>
<dbReference type="OrthoDB" id="9801424at2"/>
<evidence type="ECO:0000256" key="2">
    <source>
        <dbReference type="ARBA" id="ARBA00022691"/>
    </source>
</evidence>
<dbReference type="Gene3D" id="3.40.50.280">
    <property type="entry name" value="Cobalamin-binding domain"/>
    <property type="match status" value="1"/>
</dbReference>
<dbReference type="InterPro" id="IPR043863">
    <property type="entry name" value="DUF5825"/>
</dbReference>
<dbReference type="AlphaFoldDB" id="A0A1P9WW85"/>
<sequence>MDKKVLIALMPWASIDFPGLGPTLVHSILNQQGYPCEMMYGNLAYCHFLQGDRFVIEQVSKLPISEIAFSPLYFAVSKQTAADKLERHVEGTSQKGDEKRKSSAYYLNIVEQAENCINYLFESTPWGDYDVVGFSVMMQQTVASLALAKKIKRHYPTIAILFGGPSTSAPMGEAMIRAFPEIDYILQGEVDATIGPFVQELRQEKKDLRQIHGLLYRNNDGTISRTAPNRPFVKLDTLPVPDYGPYFSQLSQYGITNIEPYLQIETSRGCWWGEKHHCTFCGIEDEILKYRTKSDDNVLNEIITLSSKHRGLEFFPVDSIISHGAFNSLLPKLTQLRSEFGYDFSFFFECKSNLSTHHATRFRDAGVRSVQPGIESFSDNILRMMDKGTTGAKQVQCLKLCAEREIVVNWNLIYENIGEREEDYEIMIRLIPFITHLPPLHAEGMIPVQLNRYAPLHNTPERFGIVNIRPKGYYYDIFPDESIDFDNLAFYFDFDRNDKITPKLKALHSQLHDRLEAWRENYQERTLVQRRGPGFIEIIDQRQLAYTGKDRLTVGRIVLEGIEAEMFSACDEVIREDSLVRLFIDRVDEGEIRQFVDRMVACYQIYRSESDQLINLPLRLDIPKRPTGADANEGKNSDYNIALLELR</sequence>
<dbReference type="PANTHER" id="PTHR43409">
    <property type="entry name" value="ANAEROBIC MAGNESIUM-PROTOPORPHYRIN IX MONOMETHYL ESTER CYCLASE-RELATED"/>
    <property type="match status" value="1"/>
</dbReference>
<dbReference type="PROSITE" id="PS51332">
    <property type="entry name" value="B12_BINDING"/>
    <property type="match status" value="1"/>
</dbReference>
<evidence type="ECO:0000259" key="7">
    <source>
        <dbReference type="PROSITE" id="PS51918"/>
    </source>
</evidence>
<dbReference type="KEGG" id="smon:AWR27_09720"/>
<evidence type="ECO:0000256" key="3">
    <source>
        <dbReference type="ARBA" id="ARBA00022723"/>
    </source>
</evidence>
<dbReference type="SFLD" id="SFLDG01082">
    <property type="entry name" value="B12-binding_domain_containing"/>
    <property type="match status" value="1"/>
</dbReference>
<keyword evidence="9" id="KW-1185">Reference proteome</keyword>
<feature type="domain" description="Radical SAM core" evidence="7">
    <location>
        <begin position="256"/>
        <end position="476"/>
    </location>
</feature>
<name>A0A1P9WW85_9BACT</name>
<dbReference type="GO" id="GO:0051536">
    <property type="term" value="F:iron-sulfur cluster binding"/>
    <property type="evidence" value="ECO:0007669"/>
    <property type="project" value="UniProtKB-KW"/>
</dbReference>
<dbReference type="InterPro" id="IPR023984">
    <property type="entry name" value="rSAM_ocin_1"/>
</dbReference>
<keyword evidence="4" id="KW-0408">Iron</keyword>
<dbReference type="EMBL" id="CP014263">
    <property type="protein sequence ID" value="AQG79578.1"/>
    <property type="molecule type" value="Genomic_DNA"/>
</dbReference>
<dbReference type="GO" id="GO:0046872">
    <property type="term" value="F:metal ion binding"/>
    <property type="evidence" value="ECO:0007669"/>
    <property type="project" value="UniProtKB-KW"/>
</dbReference>
<reference evidence="8 9" key="1">
    <citation type="submission" date="2016-01" db="EMBL/GenBank/DDBJ databases">
        <authorList>
            <person name="Oliw E.H."/>
        </authorList>
    </citation>
    <scope>NUCLEOTIDE SEQUENCE [LARGE SCALE GENOMIC DNA]</scope>
    <source>
        <strain evidence="8 9">DY10</strain>
    </source>
</reference>
<keyword evidence="3" id="KW-0479">Metal-binding</keyword>
<dbReference type="GO" id="GO:0031419">
    <property type="term" value="F:cobalamin binding"/>
    <property type="evidence" value="ECO:0007669"/>
    <property type="project" value="InterPro"/>
</dbReference>
<dbReference type="RefSeq" id="WP_077131012.1">
    <property type="nucleotide sequence ID" value="NZ_CP014263.1"/>
</dbReference>
<dbReference type="NCBIfam" id="TIGR03975">
    <property type="entry name" value="rSAM_ocin_1"/>
    <property type="match status" value="1"/>
</dbReference>
<dbReference type="SFLD" id="SFLDF00324">
    <property type="entry name" value="bacteriocin_maturation"/>
    <property type="match status" value="1"/>
</dbReference>
<evidence type="ECO:0000259" key="6">
    <source>
        <dbReference type="PROSITE" id="PS51332"/>
    </source>
</evidence>
<dbReference type="InterPro" id="IPR051198">
    <property type="entry name" value="BchE-like"/>
</dbReference>
<dbReference type="SUPFAM" id="SSF102114">
    <property type="entry name" value="Radical SAM enzymes"/>
    <property type="match status" value="1"/>
</dbReference>
<dbReference type="Proteomes" id="UP000187941">
    <property type="component" value="Chromosome"/>
</dbReference>
<dbReference type="InterPro" id="IPR007197">
    <property type="entry name" value="rSAM"/>
</dbReference>
<proteinExistence type="predicted"/>
<dbReference type="Gene3D" id="3.80.30.20">
    <property type="entry name" value="tm_1862 like domain"/>
    <property type="match status" value="1"/>
</dbReference>
<evidence type="ECO:0000256" key="5">
    <source>
        <dbReference type="ARBA" id="ARBA00023014"/>
    </source>
</evidence>
<dbReference type="GO" id="GO:0003824">
    <property type="term" value="F:catalytic activity"/>
    <property type="evidence" value="ECO:0007669"/>
    <property type="project" value="InterPro"/>
</dbReference>
<accession>A0A1P9WW85</accession>
<gene>
    <name evidence="8" type="ORF">AWR27_09720</name>
</gene>
<protein>
    <submittedName>
        <fullName evidence="8">Uncharacterized protein</fullName>
    </submittedName>
</protein>
<feature type="domain" description="B12-binding" evidence="6">
    <location>
        <begin position="128"/>
        <end position="208"/>
    </location>
</feature>
<evidence type="ECO:0000256" key="4">
    <source>
        <dbReference type="ARBA" id="ARBA00023004"/>
    </source>
</evidence>
<dbReference type="STRING" id="1178516.AWR27_09720"/>
<dbReference type="PROSITE" id="PS51918">
    <property type="entry name" value="RADICAL_SAM"/>
    <property type="match status" value="1"/>
</dbReference>
<evidence type="ECO:0000313" key="8">
    <source>
        <dbReference type="EMBL" id="AQG79578.1"/>
    </source>
</evidence>
<organism evidence="8 9">
    <name type="scientific">Spirosoma montaniterrae</name>
    <dbReference type="NCBI Taxonomy" id="1178516"/>
    <lineage>
        <taxon>Bacteria</taxon>
        <taxon>Pseudomonadati</taxon>
        <taxon>Bacteroidota</taxon>
        <taxon>Cytophagia</taxon>
        <taxon>Cytophagales</taxon>
        <taxon>Cytophagaceae</taxon>
        <taxon>Spirosoma</taxon>
    </lineage>
</organism>
<dbReference type="SMART" id="SM00729">
    <property type="entry name" value="Elp3"/>
    <property type="match status" value="1"/>
</dbReference>
<dbReference type="SFLD" id="SFLDS00029">
    <property type="entry name" value="Radical_SAM"/>
    <property type="match status" value="1"/>
</dbReference>
<dbReference type="InterPro" id="IPR023404">
    <property type="entry name" value="rSAM_horseshoe"/>
</dbReference>
<dbReference type="Pfam" id="PF04055">
    <property type="entry name" value="Radical_SAM"/>
    <property type="match status" value="1"/>
</dbReference>
<evidence type="ECO:0000256" key="1">
    <source>
        <dbReference type="ARBA" id="ARBA00001966"/>
    </source>
</evidence>
<keyword evidence="2" id="KW-0949">S-adenosyl-L-methionine</keyword>
<dbReference type="InterPro" id="IPR006638">
    <property type="entry name" value="Elp3/MiaA/NifB-like_rSAM"/>
</dbReference>
<dbReference type="InterPro" id="IPR058240">
    <property type="entry name" value="rSAM_sf"/>
</dbReference>
<comment type="cofactor">
    <cofactor evidence="1">
        <name>[4Fe-4S] cluster</name>
        <dbReference type="ChEBI" id="CHEBI:49883"/>
    </cofactor>
</comment>
<dbReference type="InterPro" id="IPR006158">
    <property type="entry name" value="Cobalamin-bd"/>
</dbReference>
<keyword evidence="5" id="KW-0411">Iron-sulfur</keyword>